<evidence type="ECO:0000313" key="3">
    <source>
        <dbReference type="Proteomes" id="UP000499080"/>
    </source>
</evidence>
<comment type="caution">
    <text evidence="2">The sequence shown here is derived from an EMBL/GenBank/DDBJ whole genome shotgun (WGS) entry which is preliminary data.</text>
</comment>
<dbReference type="AlphaFoldDB" id="A0A4Y2SCG2"/>
<protein>
    <submittedName>
        <fullName evidence="2">Uncharacterized protein</fullName>
    </submittedName>
</protein>
<feature type="transmembrane region" description="Helical" evidence="1">
    <location>
        <begin position="28"/>
        <end position="47"/>
    </location>
</feature>
<sequence length="106" mass="12231">MESCFPAMWVLWLGREFAGWHGMTTANVWTLTLATILATIYGISKVLESSISLLERKTRHECARIILCDALPDGEKVYKKSATDEVLVDWVAWERERLWSSIRWVS</sequence>
<organism evidence="2 3">
    <name type="scientific">Araneus ventricosus</name>
    <name type="common">Orbweaver spider</name>
    <name type="synonym">Epeira ventricosa</name>
    <dbReference type="NCBI Taxonomy" id="182803"/>
    <lineage>
        <taxon>Eukaryota</taxon>
        <taxon>Metazoa</taxon>
        <taxon>Ecdysozoa</taxon>
        <taxon>Arthropoda</taxon>
        <taxon>Chelicerata</taxon>
        <taxon>Arachnida</taxon>
        <taxon>Araneae</taxon>
        <taxon>Araneomorphae</taxon>
        <taxon>Entelegynae</taxon>
        <taxon>Araneoidea</taxon>
        <taxon>Araneidae</taxon>
        <taxon>Araneus</taxon>
    </lineage>
</organism>
<name>A0A4Y2SCG2_ARAVE</name>
<reference evidence="2 3" key="1">
    <citation type="journal article" date="2019" name="Sci. Rep.">
        <title>Orb-weaving spider Araneus ventricosus genome elucidates the spidroin gene catalogue.</title>
        <authorList>
            <person name="Kono N."/>
            <person name="Nakamura H."/>
            <person name="Ohtoshi R."/>
            <person name="Moran D.A.P."/>
            <person name="Shinohara A."/>
            <person name="Yoshida Y."/>
            <person name="Fujiwara M."/>
            <person name="Mori M."/>
            <person name="Tomita M."/>
            <person name="Arakawa K."/>
        </authorList>
    </citation>
    <scope>NUCLEOTIDE SEQUENCE [LARGE SCALE GENOMIC DNA]</scope>
</reference>
<evidence type="ECO:0000256" key="1">
    <source>
        <dbReference type="SAM" id="Phobius"/>
    </source>
</evidence>
<dbReference type="EMBL" id="BGPR01020550">
    <property type="protein sequence ID" value="GBN84945.1"/>
    <property type="molecule type" value="Genomic_DNA"/>
</dbReference>
<keyword evidence="1" id="KW-1133">Transmembrane helix</keyword>
<proteinExistence type="predicted"/>
<keyword evidence="3" id="KW-1185">Reference proteome</keyword>
<keyword evidence="1" id="KW-0472">Membrane</keyword>
<keyword evidence="1" id="KW-0812">Transmembrane</keyword>
<dbReference type="Proteomes" id="UP000499080">
    <property type="component" value="Unassembled WGS sequence"/>
</dbReference>
<gene>
    <name evidence="2" type="ORF">AVEN_152477_1</name>
</gene>
<evidence type="ECO:0000313" key="2">
    <source>
        <dbReference type="EMBL" id="GBN84945.1"/>
    </source>
</evidence>
<accession>A0A4Y2SCG2</accession>